<reference evidence="6" key="1">
    <citation type="journal article" date="2019" name="Int. J. Syst. Evol. Microbiol.">
        <title>The Global Catalogue of Microorganisms (GCM) 10K type strain sequencing project: providing services to taxonomists for standard genome sequencing and annotation.</title>
        <authorList>
            <consortium name="The Broad Institute Genomics Platform"/>
            <consortium name="The Broad Institute Genome Sequencing Center for Infectious Disease"/>
            <person name="Wu L."/>
            <person name="Ma J."/>
        </authorList>
    </citation>
    <scope>NUCLEOTIDE SEQUENCE [LARGE SCALE GENOMIC DNA]</scope>
    <source>
        <strain evidence="6">KCTC 42953</strain>
    </source>
</reference>
<dbReference type="SMART" id="SM00228">
    <property type="entry name" value="PDZ"/>
    <property type="match status" value="2"/>
</dbReference>
<dbReference type="PROSITE" id="PS50106">
    <property type="entry name" value="PDZ"/>
    <property type="match status" value="1"/>
</dbReference>
<comment type="similarity">
    <text evidence="1">Belongs to the peptidase S1C family.</text>
</comment>
<evidence type="ECO:0000259" key="4">
    <source>
        <dbReference type="PROSITE" id="PS50106"/>
    </source>
</evidence>
<keyword evidence="2" id="KW-0645">Protease</keyword>
<dbReference type="Gene3D" id="2.30.42.10">
    <property type="match status" value="2"/>
</dbReference>
<gene>
    <name evidence="5" type="ORF">ACFODZ_14595</name>
</gene>
<organism evidence="5 6">
    <name type="scientific">Marinicella sediminis</name>
    <dbReference type="NCBI Taxonomy" id="1792834"/>
    <lineage>
        <taxon>Bacteria</taxon>
        <taxon>Pseudomonadati</taxon>
        <taxon>Pseudomonadota</taxon>
        <taxon>Gammaproteobacteria</taxon>
        <taxon>Lysobacterales</taxon>
        <taxon>Marinicellaceae</taxon>
        <taxon>Marinicella</taxon>
    </lineage>
</organism>
<protein>
    <submittedName>
        <fullName evidence="5">PDZ domain-containing protein</fullName>
    </submittedName>
</protein>
<evidence type="ECO:0000256" key="3">
    <source>
        <dbReference type="SAM" id="SignalP"/>
    </source>
</evidence>
<dbReference type="PANTHER" id="PTHR22939:SF129">
    <property type="entry name" value="SERINE PROTEASE HTRA2, MITOCHONDRIAL"/>
    <property type="match status" value="1"/>
</dbReference>
<feature type="domain" description="PDZ" evidence="4">
    <location>
        <begin position="169"/>
        <end position="256"/>
    </location>
</feature>
<dbReference type="RefSeq" id="WP_077412610.1">
    <property type="nucleotide sequence ID" value="NZ_JBHRTS010000008.1"/>
</dbReference>
<accession>A0ABV7JBK2</accession>
<name>A0ABV7JBK2_9GAMM</name>
<dbReference type="SUPFAM" id="SSF50156">
    <property type="entry name" value="PDZ domain-like"/>
    <property type="match status" value="2"/>
</dbReference>
<dbReference type="Pfam" id="PF13180">
    <property type="entry name" value="PDZ_2"/>
    <property type="match status" value="1"/>
</dbReference>
<dbReference type="InterPro" id="IPR036034">
    <property type="entry name" value="PDZ_sf"/>
</dbReference>
<dbReference type="EMBL" id="JBHRTS010000008">
    <property type="protein sequence ID" value="MFC3195480.1"/>
    <property type="molecule type" value="Genomic_DNA"/>
</dbReference>
<keyword evidence="3" id="KW-0732">Signal</keyword>
<sequence length="430" mass="47112">MKLKTALLTGLMGFSSMGLAATTDEQVNVNVNVDNGEGKIVIIRNVNGQTKTIEESFAADEHTDVDALIDDILAEHGIEHQGQERHKEVTSIFHEGNKDMVWVQKNNDVTVDLLDGQAKVIIKKDHNGQVEVIEESFDMTDGQDINVLIDELMAEHGIEAGDAEVHRKVIKLDRKFTQVDSSKPRLGFMANVKDNGWEIVSVVPGSGADQAGLLKGDLITSIDGQSTAKDGLGLTEFIAREHQEGSVSDVQVLRKGNELIMGVTAQVIDSPDILMTLEGDHKWLSSSGNDFKFSSGDLDGMFKGLHVDVEHLDKMVQGLGDHDIRVVTTGDADAYFFSGSKMNQWLGKNHHFSTITKSLGKYFGTSEGVLVLEVDGNNKLGLKDGDVIMAINDQDVKTPKDVVKIMSGFKSDESFTIEIIREKETLYLES</sequence>
<feature type="chain" id="PRO_5046084355" evidence="3">
    <location>
        <begin position="21"/>
        <end position="430"/>
    </location>
</feature>
<evidence type="ECO:0000256" key="2">
    <source>
        <dbReference type="ARBA" id="ARBA00022825"/>
    </source>
</evidence>
<evidence type="ECO:0000256" key="1">
    <source>
        <dbReference type="ARBA" id="ARBA00010541"/>
    </source>
</evidence>
<keyword evidence="2" id="KW-0720">Serine protease</keyword>
<proteinExistence type="inferred from homology"/>
<keyword evidence="6" id="KW-1185">Reference proteome</keyword>
<comment type="caution">
    <text evidence="5">The sequence shown here is derived from an EMBL/GenBank/DDBJ whole genome shotgun (WGS) entry which is preliminary data.</text>
</comment>
<keyword evidence="2" id="KW-0378">Hydrolase</keyword>
<dbReference type="Proteomes" id="UP001595533">
    <property type="component" value="Unassembled WGS sequence"/>
</dbReference>
<feature type="signal peptide" evidence="3">
    <location>
        <begin position="1"/>
        <end position="20"/>
    </location>
</feature>
<dbReference type="PANTHER" id="PTHR22939">
    <property type="entry name" value="SERINE PROTEASE FAMILY S1C HTRA-RELATED"/>
    <property type="match status" value="1"/>
</dbReference>
<evidence type="ECO:0000313" key="5">
    <source>
        <dbReference type="EMBL" id="MFC3195480.1"/>
    </source>
</evidence>
<dbReference type="InterPro" id="IPR001478">
    <property type="entry name" value="PDZ"/>
</dbReference>
<evidence type="ECO:0000313" key="6">
    <source>
        <dbReference type="Proteomes" id="UP001595533"/>
    </source>
</evidence>